<reference evidence="1 2" key="1">
    <citation type="submission" date="2024-04" db="EMBL/GenBank/DDBJ databases">
        <title>Tritrichomonas musculus Genome.</title>
        <authorList>
            <person name="Alves-Ferreira E."/>
            <person name="Grigg M."/>
            <person name="Lorenzi H."/>
            <person name="Galac M."/>
        </authorList>
    </citation>
    <scope>NUCLEOTIDE SEQUENCE [LARGE SCALE GENOMIC DNA]</scope>
    <source>
        <strain evidence="1 2">EAF2021</strain>
    </source>
</reference>
<organism evidence="1 2">
    <name type="scientific">Tritrichomonas musculus</name>
    <dbReference type="NCBI Taxonomy" id="1915356"/>
    <lineage>
        <taxon>Eukaryota</taxon>
        <taxon>Metamonada</taxon>
        <taxon>Parabasalia</taxon>
        <taxon>Tritrichomonadida</taxon>
        <taxon>Tritrichomonadidae</taxon>
        <taxon>Tritrichomonas</taxon>
    </lineage>
</organism>
<dbReference type="EMBL" id="JAPFFF010000018">
    <property type="protein sequence ID" value="KAK8860849.1"/>
    <property type="molecule type" value="Genomic_DNA"/>
</dbReference>
<comment type="caution">
    <text evidence="1">The sequence shown here is derived from an EMBL/GenBank/DDBJ whole genome shotgun (WGS) entry which is preliminary data.</text>
</comment>
<name>A0ABR2ICT3_9EUKA</name>
<keyword evidence="2" id="KW-1185">Reference proteome</keyword>
<protein>
    <recommendedName>
        <fullName evidence="3">UBX domain-containing protein</fullName>
    </recommendedName>
</protein>
<dbReference type="SUPFAM" id="SSF54236">
    <property type="entry name" value="Ubiquitin-like"/>
    <property type="match status" value="1"/>
</dbReference>
<evidence type="ECO:0000313" key="2">
    <source>
        <dbReference type="Proteomes" id="UP001470230"/>
    </source>
</evidence>
<gene>
    <name evidence="1" type="ORF">M9Y10_012541</name>
</gene>
<evidence type="ECO:0008006" key="3">
    <source>
        <dbReference type="Google" id="ProtNLM"/>
    </source>
</evidence>
<accession>A0ABR2ICT3</accession>
<evidence type="ECO:0000313" key="1">
    <source>
        <dbReference type="EMBL" id="KAK8860849.1"/>
    </source>
</evidence>
<sequence length="239" mass="27743">MQDNFPQFFLFNNGYNDEDALRYAISQSLDDEITPPSLRHQNMLLNFNKNAQPDPVSEKIHQVLEMVKDSRSKINDLISLDITSNLNNKRHKEEEQNLSESQKIIKQQDIEYQEVLALAQKNEEINKIHAKEEEEEANEQQNYPEMIRQKFREIGNEPKNGILLAVSIPNKPKITRHFLPESLGNDVYIWVAANEYMISSGFQHGKFRLISAGKVLDDQKSLSEQNIQTRTIFSIDDLQ</sequence>
<dbReference type="Gene3D" id="3.10.20.90">
    <property type="entry name" value="Phosphatidylinositol 3-kinase Catalytic Subunit, Chain A, domain 1"/>
    <property type="match status" value="1"/>
</dbReference>
<dbReference type="InterPro" id="IPR029071">
    <property type="entry name" value="Ubiquitin-like_domsf"/>
</dbReference>
<dbReference type="Proteomes" id="UP001470230">
    <property type="component" value="Unassembled WGS sequence"/>
</dbReference>
<proteinExistence type="predicted"/>